<keyword evidence="8" id="KW-0175">Coiled coil</keyword>
<feature type="coiled-coil region" evidence="8">
    <location>
        <begin position="303"/>
        <end position="330"/>
    </location>
</feature>
<evidence type="ECO:0000256" key="9">
    <source>
        <dbReference type="SAM" id="MobiDB-lite"/>
    </source>
</evidence>
<gene>
    <name evidence="11" type="ORF">SI8410_04005181</name>
</gene>
<feature type="region of interest" description="Disordered" evidence="9">
    <location>
        <begin position="1"/>
        <end position="34"/>
    </location>
</feature>
<dbReference type="Gene3D" id="3.40.850.10">
    <property type="entry name" value="Kinesin motor domain"/>
    <property type="match status" value="1"/>
</dbReference>
<dbReference type="PANTHER" id="PTHR47972">
    <property type="entry name" value="KINESIN-LIKE PROTEIN KLP-3"/>
    <property type="match status" value="1"/>
</dbReference>
<dbReference type="PROSITE" id="PS50067">
    <property type="entry name" value="KINESIN_MOTOR_2"/>
    <property type="match status" value="1"/>
</dbReference>
<evidence type="ECO:0000256" key="5">
    <source>
        <dbReference type="ARBA" id="ARBA00023175"/>
    </source>
</evidence>
<feature type="compositionally biased region" description="Basic and acidic residues" evidence="9">
    <location>
        <begin position="19"/>
        <end position="29"/>
    </location>
</feature>
<dbReference type="GO" id="GO:0007018">
    <property type="term" value="P:microtubule-based movement"/>
    <property type="evidence" value="ECO:0007669"/>
    <property type="project" value="InterPro"/>
</dbReference>
<dbReference type="Proteomes" id="UP000663760">
    <property type="component" value="Chromosome 4"/>
</dbReference>
<dbReference type="SUPFAM" id="SSF52540">
    <property type="entry name" value="P-loop containing nucleoside triphosphate hydrolases"/>
    <property type="match status" value="1"/>
</dbReference>
<dbReference type="PANTHER" id="PTHR47972:SF45">
    <property type="entry name" value="PROTEIN CLARET SEGREGATIONAL"/>
    <property type="match status" value="1"/>
</dbReference>
<dbReference type="InterPro" id="IPR019821">
    <property type="entry name" value="Kinesin_motor_CS"/>
</dbReference>
<keyword evidence="2 7" id="KW-0493">Microtubule</keyword>
<keyword evidence="12" id="KW-1185">Reference proteome</keyword>
<feature type="domain" description="Kinesin motor" evidence="10">
    <location>
        <begin position="449"/>
        <end position="787"/>
    </location>
</feature>
<dbReference type="GO" id="GO:0005524">
    <property type="term" value="F:ATP binding"/>
    <property type="evidence" value="ECO:0007669"/>
    <property type="project" value="UniProtKB-UniRule"/>
</dbReference>
<sequence length="812" mass="90783">MASRNQNRPPPALPRSPSRKKENVDEGRMDKRRRIVGKMATPVINNLRPRTVLAAVNSGANVVPHPAAGDSACPDGGSAGVGLEFTSREDVERLLNEKMKGKNKTDKAKCEQMMEYIKKLRACIKWFEDREDRLQEEQLKLQSTIESAEKQCADLAAQMKEREEQLTVELDNMKQINASLRESLEKEEADKLFAIDSHNKEVELRSSVEKSRDALSEELRKAQVEALNAEQQIKTLQDINKRLQEYNTSLQQYNSKLQNDAASNSETITKLQKEKTTMTEALSGSRAHCSLLQEQLASSRASQQDAVREKEELKSNVEQLRGEVRLIREDRDSQLAHVQSLHSELTKYKECTGKSSLELANLTTRNDTLESACSSQRSQIQLLQCQLEAANEKLQLADSTAVETIAEFEKQKRIIRELQGRLSDSELQILEAEKLRKKLHNTILELKGNIRVFCRVRPLHPDDDDSGLETSVVSYPSSLESLGRGIDLTHNGQKYPFTFDKVFDHGASQEDVFVEISQLVQSALDGYKVCIFAYGQTGSGKTYTMMGKTEESEQKGLIPRSLEQIFQSSQVLSSQGWRYKMQASMLEIYNETIRDLLSANRSAGPDINANLGKQYTIKHDQNGNTVVSDLTVVDVCSIKEVSYLLNKAAQSRSVGKTHMNEQSSRSHFVFTLRISGVNESTEQQVQGVLNLIDLAGSERLAKSGSTGDRLKETQAINKSLSALSDVIFSIAKKEDHVPYRNSKLTYLLQPCLGGDAKTLMFVNIAPESSSTGESICSLRFAARVNACEIGVPRRQTQQQQLPRAADSRLSCG</sequence>
<evidence type="ECO:0000256" key="4">
    <source>
        <dbReference type="ARBA" id="ARBA00022840"/>
    </source>
</evidence>
<keyword evidence="3 6" id="KW-0547">Nucleotide-binding</keyword>
<dbReference type="FunFam" id="3.40.850.10:FF:000048">
    <property type="entry name" value="Kinesin-like protein"/>
    <property type="match status" value="1"/>
</dbReference>
<evidence type="ECO:0000256" key="3">
    <source>
        <dbReference type="ARBA" id="ARBA00022741"/>
    </source>
</evidence>
<dbReference type="Pfam" id="PF00225">
    <property type="entry name" value="Kinesin"/>
    <property type="match status" value="1"/>
</dbReference>
<evidence type="ECO:0000256" key="2">
    <source>
        <dbReference type="ARBA" id="ARBA00022701"/>
    </source>
</evidence>
<evidence type="ECO:0000256" key="6">
    <source>
        <dbReference type="PROSITE-ProRule" id="PRU00283"/>
    </source>
</evidence>
<dbReference type="PROSITE" id="PS00411">
    <property type="entry name" value="KINESIN_MOTOR_1"/>
    <property type="match status" value="1"/>
</dbReference>
<dbReference type="GO" id="GO:0008017">
    <property type="term" value="F:microtubule binding"/>
    <property type="evidence" value="ECO:0007669"/>
    <property type="project" value="InterPro"/>
</dbReference>
<dbReference type="PRINTS" id="PR00380">
    <property type="entry name" value="KINESINHEAVY"/>
</dbReference>
<protein>
    <recommendedName>
        <fullName evidence="7">Kinesin-like protein</fullName>
    </recommendedName>
</protein>
<feature type="coiled-coil region" evidence="8">
    <location>
        <begin position="131"/>
        <end position="274"/>
    </location>
</feature>
<evidence type="ECO:0000256" key="7">
    <source>
        <dbReference type="RuleBase" id="RU000394"/>
    </source>
</evidence>
<keyword evidence="4 6" id="KW-0067">ATP-binding</keyword>
<reference evidence="11" key="1">
    <citation type="submission" date="2020-02" db="EMBL/GenBank/DDBJ databases">
        <authorList>
            <person name="Scholz U."/>
            <person name="Mascher M."/>
            <person name="Fiebig A."/>
        </authorList>
    </citation>
    <scope>NUCLEOTIDE SEQUENCE</scope>
</reference>
<dbReference type="InterPro" id="IPR036961">
    <property type="entry name" value="Kinesin_motor_dom_sf"/>
</dbReference>
<dbReference type="InterPro" id="IPR001752">
    <property type="entry name" value="Kinesin_motor_dom"/>
</dbReference>
<organism evidence="11 12">
    <name type="scientific">Spirodela intermedia</name>
    <name type="common">Intermediate duckweed</name>
    <dbReference type="NCBI Taxonomy" id="51605"/>
    <lineage>
        <taxon>Eukaryota</taxon>
        <taxon>Viridiplantae</taxon>
        <taxon>Streptophyta</taxon>
        <taxon>Embryophyta</taxon>
        <taxon>Tracheophyta</taxon>
        <taxon>Spermatophyta</taxon>
        <taxon>Magnoliopsida</taxon>
        <taxon>Liliopsida</taxon>
        <taxon>Araceae</taxon>
        <taxon>Lemnoideae</taxon>
        <taxon>Spirodela</taxon>
    </lineage>
</organism>
<evidence type="ECO:0000313" key="11">
    <source>
        <dbReference type="EMBL" id="CAA7394520.1"/>
    </source>
</evidence>
<dbReference type="InterPro" id="IPR027640">
    <property type="entry name" value="Kinesin-like_fam"/>
</dbReference>
<evidence type="ECO:0000259" key="10">
    <source>
        <dbReference type="PROSITE" id="PS50067"/>
    </source>
</evidence>
<dbReference type="InterPro" id="IPR027417">
    <property type="entry name" value="P-loop_NTPase"/>
</dbReference>
<feature type="binding site" evidence="6">
    <location>
        <begin position="535"/>
        <end position="542"/>
    </location>
    <ligand>
        <name>ATP</name>
        <dbReference type="ChEBI" id="CHEBI:30616"/>
    </ligand>
</feature>
<evidence type="ECO:0000256" key="8">
    <source>
        <dbReference type="SAM" id="Coils"/>
    </source>
</evidence>
<dbReference type="AlphaFoldDB" id="A0A7I8K9T1"/>
<dbReference type="GO" id="GO:0005874">
    <property type="term" value="C:microtubule"/>
    <property type="evidence" value="ECO:0007669"/>
    <property type="project" value="UniProtKB-KW"/>
</dbReference>
<proteinExistence type="inferred from homology"/>
<evidence type="ECO:0000313" key="12">
    <source>
        <dbReference type="Proteomes" id="UP000663760"/>
    </source>
</evidence>
<dbReference type="OrthoDB" id="3176171at2759"/>
<dbReference type="SMART" id="SM00129">
    <property type="entry name" value="KISc"/>
    <property type="match status" value="1"/>
</dbReference>
<keyword evidence="5 6" id="KW-0505">Motor protein</keyword>
<name>A0A7I8K9T1_SPIIN</name>
<dbReference type="EMBL" id="LR746267">
    <property type="protein sequence ID" value="CAA7394520.1"/>
    <property type="molecule type" value="Genomic_DNA"/>
</dbReference>
<feature type="coiled-coil region" evidence="8">
    <location>
        <begin position="373"/>
        <end position="435"/>
    </location>
</feature>
<dbReference type="GO" id="GO:0003777">
    <property type="term" value="F:microtubule motor activity"/>
    <property type="evidence" value="ECO:0007669"/>
    <property type="project" value="InterPro"/>
</dbReference>
<evidence type="ECO:0000256" key="1">
    <source>
        <dbReference type="ARBA" id="ARBA00010899"/>
    </source>
</evidence>
<dbReference type="CDD" id="cd01366">
    <property type="entry name" value="KISc_C_terminal"/>
    <property type="match status" value="1"/>
</dbReference>
<accession>A0A7I8K9T1</accession>
<comment type="similarity">
    <text evidence="1">Belongs to the TRAFAC class myosin-kinesin ATPase superfamily. Kinesin family. KIN-14 subfamily.</text>
</comment>